<name>A0ABM1SF50_LIMPO</name>
<organism evidence="8 9">
    <name type="scientific">Limulus polyphemus</name>
    <name type="common">Atlantic horseshoe crab</name>
    <dbReference type="NCBI Taxonomy" id="6850"/>
    <lineage>
        <taxon>Eukaryota</taxon>
        <taxon>Metazoa</taxon>
        <taxon>Ecdysozoa</taxon>
        <taxon>Arthropoda</taxon>
        <taxon>Chelicerata</taxon>
        <taxon>Merostomata</taxon>
        <taxon>Xiphosura</taxon>
        <taxon>Limulidae</taxon>
        <taxon>Limulus</taxon>
    </lineage>
</organism>
<feature type="region of interest" description="Disordered" evidence="6">
    <location>
        <begin position="1812"/>
        <end position="1845"/>
    </location>
</feature>
<feature type="compositionally biased region" description="Polar residues" evidence="6">
    <location>
        <begin position="813"/>
        <end position="824"/>
    </location>
</feature>
<evidence type="ECO:0000259" key="7">
    <source>
        <dbReference type="PROSITE" id="PS51307"/>
    </source>
</evidence>
<dbReference type="Gene3D" id="6.10.250.3120">
    <property type="match status" value="1"/>
</dbReference>
<evidence type="ECO:0000256" key="3">
    <source>
        <dbReference type="ARBA" id="ARBA00022490"/>
    </source>
</evidence>
<dbReference type="GeneID" id="106459967"/>
<dbReference type="Proteomes" id="UP000694941">
    <property type="component" value="Unplaced"/>
</dbReference>
<feature type="region of interest" description="Disordered" evidence="6">
    <location>
        <begin position="369"/>
        <end position="388"/>
    </location>
</feature>
<reference evidence="9" key="1">
    <citation type="submission" date="2025-08" db="UniProtKB">
        <authorList>
            <consortium name="RefSeq"/>
        </authorList>
    </citation>
    <scope>IDENTIFICATION</scope>
    <source>
        <tissue evidence="9">Muscle</tissue>
    </source>
</reference>
<evidence type="ECO:0000313" key="9">
    <source>
        <dbReference type="RefSeq" id="XP_022242255.1"/>
    </source>
</evidence>
<evidence type="ECO:0000313" key="8">
    <source>
        <dbReference type="Proteomes" id="UP000694941"/>
    </source>
</evidence>
<feature type="region of interest" description="Disordered" evidence="6">
    <location>
        <begin position="1608"/>
        <end position="1663"/>
    </location>
</feature>
<feature type="region of interest" description="Disordered" evidence="6">
    <location>
        <begin position="448"/>
        <end position="467"/>
    </location>
</feature>
<accession>A0ABM1SF50</accession>
<comment type="similarity">
    <text evidence="2">Belongs to the shroom family.</text>
</comment>
<feature type="compositionally biased region" description="Polar residues" evidence="6">
    <location>
        <begin position="1520"/>
        <end position="1534"/>
    </location>
</feature>
<comment type="subcellular location">
    <subcellularLocation>
        <location evidence="1">Cytoplasm</location>
        <location evidence="1">Cytoskeleton</location>
    </subcellularLocation>
</comment>
<feature type="compositionally biased region" description="Polar residues" evidence="6">
    <location>
        <begin position="450"/>
        <end position="467"/>
    </location>
</feature>
<evidence type="ECO:0000256" key="2">
    <source>
        <dbReference type="ARBA" id="ARBA00006469"/>
    </source>
</evidence>
<feature type="region of interest" description="Disordered" evidence="6">
    <location>
        <begin position="1091"/>
        <end position="1119"/>
    </location>
</feature>
<keyword evidence="3" id="KW-0963">Cytoplasm</keyword>
<feature type="compositionally biased region" description="Polar residues" evidence="6">
    <location>
        <begin position="1091"/>
        <end position="1105"/>
    </location>
</feature>
<dbReference type="PANTHER" id="PTHR15012">
    <property type="entry name" value="APICAL PROTEIN/SHROOM-RELATED"/>
    <property type="match status" value="1"/>
</dbReference>
<feature type="compositionally biased region" description="Polar residues" evidence="6">
    <location>
        <begin position="854"/>
        <end position="881"/>
    </location>
</feature>
<dbReference type="Pfam" id="PF08687">
    <property type="entry name" value="ASD2"/>
    <property type="match status" value="1"/>
</dbReference>
<evidence type="ECO:0000256" key="6">
    <source>
        <dbReference type="SAM" id="MobiDB-lite"/>
    </source>
</evidence>
<feature type="domain" description="ASD2" evidence="7">
    <location>
        <begin position="1767"/>
        <end position="2054"/>
    </location>
</feature>
<evidence type="ECO:0000256" key="4">
    <source>
        <dbReference type="ARBA" id="ARBA00023212"/>
    </source>
</evidence>
<proteinExistence type="inferred from homology"/>
<dbReference type="InterPro" id="IPR014799">
    <property type="entry name" value="ASD2_dom"/>
</dbReference>
<feature type="region of interest" description="Disordered" evidence="6">
    <location>
        <begin position="1517"/>
        <end position="1546"/>
    </location>
</feature>
<feature type="compositionally biased region" description="Basic and acidic residues" evidence="6">
    <location>
        <begin position="1628"/>
        <end position="1637"/>
    </location>
</feature>
<dbReference type="InterPro" id="IPR027685">
    <property type="entry name" value="Shroom_fam"/>
</dbReference>
<gene>
    <name evidence="9" type="primary">LOC106459967</name>
</gene>
<evidence type="ECO:0000256" key="5">
    <source>
        <dbReference type="SAM" id="Coils"/>
    </source>
</evidence>
<feature type="coiled-coil region" evidence="5">
    <location>
        <begin position="1877"/>
        <end position="1904"/>
    </location>
</feature>
<dbReference type="PROSITE" id="PS51307">
    <property type="entry name" value="ASD2"/>
    <property type="match status" value="1"/>
</dbReference>
<feature type="coiled-coil region" evidence="5">
    <location>
        <begin position="1964"/>
        <end position="1998"/>
    </location>
</feature>
<feature type="region of interest" description="Disordered" evidence="6">
    <location>
        <begin position="854"/>
        <end position="908"/>
    </location>
</feature>
<dbReference type="PANTHER" id="PTHR15012:SF32">
    <property type="entry name" value="PROTEIN SHROOM"/>
    <property type="match status" value="1"/>
</dbReference>
<keyword evidence="4" id="KW-0206">Cytoskeleton</keyword>
<feature type="region of interest" description="Disordered" evidence="6">
    <location>
        <begin position="35"/>
        <end position="58"/>
    </location>
</feature>
<protein>
    <submittedName>
        <fullName evidence="9">Uncharacterized protein LOC106459967 isoform X1</fullName>
    </submittedName>
</protein>
<feature type="region of interest" description="Disordered" evidence="6">
    <location>
        <begin position="295"/>
        <end position="316"/>
    </location>
</feature>
<evidence type="ECO:0000256" key="1">
    <source>
        <dbReference type="ARBA" id="ARBA00004245"/>
    </source>
</evidence>
<keyword evidence="8" id="KW-1185">Reference proteome</keyword>
<feature type="compositionally biased region" description="Polar residues" evidence="6">
    <location>
        <begin position="1638"/>
        <end position="1663"/>
    </location>
</feature>
<dbReference type="RefSeq" id="XP_022242255.1">
    <property type="nucleotide sequence ID" value="XM_022386547.1"/>
</dbReference>
<feature type="compositionally biased region" description="Pro residues" evidence="6">
    <location>
        <begin position="1378"/>
        <end position="1396"/>
    </location>
</feature>
<sequence>MSSSISVDGPLANPSARGSIYRFIRPRRSLKKEILAQQRSNSISGENENESDISGNHRKNEHLSLWKKASSLRQSLRAKTISSKNKDTEGRWSRLCRSNSQFHVGNKDNSLQKEWGSQRDLRLSTSRKEFLQSQPRFSQDLERPLLSDKHSRSLSDYCDISKLPLRNTDVSAQHSLNSSLTSLPSQHVQVNNSEDVLPQLYPTYYLKSARKLSKDSRCDTGAQKADPDYINADWLGKGGEIRMRTSLSSVHNDSQYQSTHRTSAPTVLNSRFCMRPEKEGKEQVSRLPINYFPHQSEVPSVRRSQNSSVERRKGPKEQYLLHSTLDSRLQQYFTAHKEHEKCRILLNNCYLCLESYGNWRSSQLVSDSNPNELQHAVPSDLHSEPSLNSQATNSYVNTFFTTPSLDEDTDMVTRRFKKKGSVYEALASKSGLDFAPVIQGRPYWERNESAKSLTSIPQSSGGRQSIDFTGHCQSIISNLKESKSSEFSAKNKIFFSQENLTYQTHDSKKQRSEINKENLKSFSFSSDLSLDVTINAQKTNRENSPPPPPPPIRKSSMIHQRSGLTHEKYPSWPVSSESPELSPSSLPVTVTSYRSHSWTDQTDYPKVRAVYSRPKKSFKISTNQLQPVLEKRIDGYGTKRAVNNESTVPIPLSNRTLDGETTIAEIDSSLKQALCRSTSEKVEEDTGNRPSYIPMCYGDKEYNIHSPPERDVPINQMPDSLALKDTEPYWNKYDDFIKHYNAYYSSACENQITCYSNTDKDVEFHNFKMPESLENETPFLDRLRLECQAFSATWPPPPGSDFLETPSEAGTLVESSGSGSSQETLKWHGSYSDLSTFSIQMSNRSSLFDSGLSTMPDSGRLTPQSSCDGSTSTNRMETSIRTHVPSRHGLQRESIAHSSKVQPAKRHDSESVLYYAPGLKHSYSRSSKSVRISSSKEEHLNTHEISGISVAQRIKMLQQQVEERKSIKPSVVSSPFAGFSRAQTLLERPNSNRREVNSLVKGTAHVFGSINNSSKTINPEQFPTISEMEIVSTPVLPNCSARSSVSEPDDAIQRVLYLDPDKKHCVSDPELRTTQKKAVLSFYQRQKGISESQPAGQELSLSITTAPPVDSPKKRITSQEMNLSTIVQQTNDMNDLTVQSPLSLPEHNMQCLWSSLPHLKVDGLEFNNTVRSRSSGKLGYVPEESLSRPENCKKTENFLGRSSEQVTETNYGFFHQHSFSVPNLNDLQFNSTTPYSQSSSSRNSFSSQLSNEPLECVHVDPPVTFNCSTCKEFKTNHGLKTTLSSNIVMLAIQGAQDSKQIVPDNGASSNGTSYFRSYKSPRKAQVKEIHHSNETATVKVITPDGITLVETVGRSDISREETNFSTPPKIPPRRIGKQPPPPPHQRPSRPPPPPPSSLQQVEDKSNHDTEDVELSFLHQETVGQTTSIRAQNEYVDNISVTTGGASTCSSPELPLPPPPSITDIEIRHSDEPLPPPPDPQEVELPTKTLPQISIVYPKNSYMSYRSERKLGRHGFDGNYWRSSSTSETYDPTSKTPHDGQNPVSPASWEKLHNIRKQGTTLIFHSNSIRDRTWSDSRCLLNRGPSCSSSEAKLPSAPTTSLQFVNSLVNDQPGLSGPVNEESSISERVGQDPQHEYSSHGSFSPQGKLTLSQTSKQAEPQKDYSSFNNQDVCVQYQSKISVHCTEPLQKEVTEQSNIAVNHNEALKIHENSTIVPQNDANLFQGQQVGGESSGQLTVCRINSATQTTDTPRLGRKCMTQEEIVCERLSKDFVSHCDDTVLKNLLVPAPNHKTMSDYMEGLFNLELEKGGQPVRRKSSIRAEAVNQASNSAVSDTSDNRDGSELPVNSAYCTTSEVKLLIQHSKDTEHEDCTKHSELCNKKEELIASIDRKLEVLRLEHIALREEMAQNEIIGKEVTSRVEQLAKSNELEKYKLHVEELGKIINLLLSLSGRLARSQNALLCLPKESGQEERQILQAKCDKLSRQHEEARRLKESIDKRSHQVSTFLHRYLSSEEYADYDYFIKMKSKLLMDAREIGDKIKLGEEQLAALHNNMNFQIWKQAQTKTQISP</sequence>
<feature type="region of interest" description="Disordered" evidence="6">
    <location>
        <begin position="796"/>
        <end position="825"/>
    </location>
</feature>
<feature type="region of interest" description="Disordered" evidence="6">
    <location>
        <begin position="536"/>
        <end position="586"/>
    </location>
</feature>
<feature type="compositionally biased region" description="Polar residues" evidence="6">
    <location>
        <begin position="1824"/>
        <end position="1834"/>
    </location>
</feature>
<feature type="compositionally biased region" description="Low complexity" evidence="6">
    <location>
        <begin position="570"/>
        <end position="586"/>
    </location>
</feature>
<feature type="region of interest" description="Disordered" evidence="6">
    <location>
        <begin position="1352"/>
        <end position="1410"/>
    </location>
</feature>
<keyword evidence="5" id="KW-0175">Coiled coil</keyword>
<feature type="region of interest" description="Disordered" evidence="6">
    <location>
        <begin position="1442"/>
        <end position="1484"/>
    </location>
</feature>